<dbReference type="Proteomes" id="UP000007967">
    <property type="component" value="Chromosome"/>
</dbReference>
<accession>D2PWQ0</accession>
<feature type="region of interest" description="Disordered" evidence="1">
    <location>
        <begin position="122"/>
        <end position="148"/>
    </location>
</feature>
<dbReference type="EMBL" id="CP001736">
    <property type="protein sequence ID" value="ADB33519.1"/>
    <property type="molecule type" value="Genomic_DNA"/>
</dbReference>
<evidence type="ECO:0000313" key="3">
    <source>
        <dbReference type="Proteomes" id="UP000007967"/>
    </source>
</evidence>
<evidence type="ECO:0000256" key="1">
    <source>
        <dbReference type="SAM" id="MobiDB-lite"/>
    </source>
</evidence>
<evidence type="ECO:0000313" key="2">
    <source>
        <dbReference type="EMBL" id="ADB33519.1"/>
    </source>
</evidence>
<sequence length="237" mass="24288">MNAELKEPNFGSMAAYSYLSGKASAIESLVGTLAELKPSSNAAADKLAAEYRRKLAAISPQVTSLAGAFGDSYNLPLAEQVRRARQVGALIATVKPTGPDLPTLIKTDPALAVAYHLAPSCTPLSPSPSTSSTAPTTPPTTPLPLAADGENYQACTDGNCEVLVKQSARFAVKGKLLTVTVTNGEVNVSNREADGSGFTTGLTEQGGSKWGSAGSMTEGKVSGRNATAAVLRFTSGP</sequence>
<feature type="compositionally biased region" description="Low complexity" evidence="1">
    <location>
        <begin position="122"/>
        <end position="135"/>
    </location>
</feature>
<feature type="compositionally biased region" description="Polar residues" evidence="1">
    <location>
        <begin position="197"/>
        <end position="206"/>
    </location>
</feature>
<dbReference type="STRING" id="479435.Kfla_4489"/>
<dbReference type="AlphaFoldDB" id="D2PWQ0"/>
<gene>
    <name evidence="2" type="ordered locus">Kfla_4489</name>
</gene>
<dbReference type="OrthoDB" id="3674563at2"/>
<dbReference type="HOGENOM" id="CLU_1169458_0_0_11"/>
<dbReference type="KEGG" id="kfl:Kfla_4489"/>
<reference evidence="2 3" key="2">
    <citation type="journal article" date="2010" name="Stand. Genomic Sci.">
        <title>Complete genome sequence of Kribbella flavida type strain (IFO 14399).</title>
        <authorList>
            <person name="Pukall R."/>
            <person name="Lapidus A."/>
            <person name="Glavina Del Rio T."/>
            <person name="Copeland A."/>
            <person name="Tice H."/>
            <person name="Cheng J.-F."/>
            <person name="Lucas S."/>
            <person name="Chen F."/>
            <person name="Nolan M."/>
            <person name="LaButti K."/>
            <person name="Pati A."/>
            <person name="Ivanova N."/>
            <person name="Mavrommatis K."/>
            <person name="Mikhailova N."/>
            <person name="Pitluck S."/>
            <person name="Bruce D."/>
            <person name="Goodwin L."/>
            <person name="Land M."/>
            <person name="Hauser L."/>
            <person name="Chang Y.-J."/>
            <person name="Jeffries C.D."/>
            <person name="Chen A."/>
            <person name="Palaniappan K."/>
            <person name="Chain P."/>
            <person name="Rohde M."/>
            <person name="Goeker M."/>
            <person name="Bristow J."/>
            <person name="Eisen J.A."/>
            <person name="Markowitz V."/>
            <person name="Hugenholtz P."/>
            <person name="Kyrpides N.C."/>
            <person name="Klenk H.-P."/>
            <person name="Brettin T."/>
        </authorList>
    </citation>
    <scope>NUCLEOTIDE SEQUENCE [LARGE SCALE GENOMIC DNA]</scope>
    <source>
        <strain evidence="3">DSM 17836 / JCM 10339 / NBRC 14399</strain>
    </source>
</reference>
<dbReference type="RefSeq" id="WP_012922073.1">
    <property type="nucleotide sequence ID" value="NC_013729.1"/>
</dbReference>
<dbReference type="eggNOG" id="ENOG503476A">
    <property type="taxonomic scope" value="Bacteria"/>
</dbReference>
<organism evidence="2 3">
    <name type="scientific">Kribbella flavida (strain DSM 17836 / JCM 10339 / NBRC 14399)</name>
    <dbReference type="NCBI Taxonomy" id="479435"/>
    <lineage>
        <taxon>Bacteria</taxon>
        <taxon>Bacillati</taxon>
        <taxon>Actinomycetota</taxon>
        <taxon>Actinomycetes</taxon>
        <taxon>Propionibacteriales</taxon>
        <taxon>Kribbellaceae</taxon>
        <taxon>Kribbella</taxon>
    </lineage>
</organism>
<name>D2PWQ0_KRIFD</name>
<protein>
    <submittedName>
        <fullName evidence="2">Uncharacterized protein</fullName>
    </submittedName>
</protein>
<proteinExistence type="predicted"/>
<reference evidence="3" key="1">
    <citation type="submission" date="2009-09" db="EMBL/GenBank/DDBJ databases">
        <title>The complete genome of Kribbella flavida DSM 17836.</title>
        <authorList>
            <consortium name="US DOE Joint Genome Institute (JGI-PGF)"/>
            <person name="Lucas S."/>
            <person name="Copeland A."/>
            <person name="Lapidus A."/>
            <person name="Glavina del Rio T."/>
            <person name="Dalin E."/>
            <person name="Tice H."/>
            <person name="Bruce D."/>
            <person name="Goodwin L."/>
            <person name="Pitluck S."/>
            <person name="Kyrpides N."/>
            <person name="Mavromatis K."/>
            <person name="Ivanova N."/>
            <person name="Saunders E."/>
            <person name="Brettin T."/>
            <person name="Detter J.C."/>
            <person name="Han C."/>
            <person name="Larimer F."/>
            <person name="Land M."/>
            <person name="Hauser L."/>
            <person name="Markowitz V."/>
            <person name="Cheng J.-F."/>
            <person name="Hugenholtz P."/>
            <person name="Woyke T."/>
            <person name="Wu D."/>
            <person name="Pukall R."/>
            <person name="Klenk H.-P."/>
            <person name="Eisen J.A."/>
        </authorList>
    </citation>
    <scope>NUCLEOTIDE SEQUENCE [LARGE SCALE GENOMIC DNA]</scope>
    <source>
        <strain evidence="3">DSM 17836 / JCM 10339 / NBRC 14399</strain>
    </source>
</reference>
<feature type="region of interest" description="Disordered" evidence="1">
    <location>
        <begin position="195"/>
        <end position="221"/>
    </location>
</feature>
<keyword evidence="3" id="KW-1185">Reference proteome</keyword>